<name>A0A418M2P7_9BACT</name>
<comment type="caution">
    <text evidence="9">The sequence shown here is derived from an EMBL/GenBank/DDBJ whole genome shotgun (WGS) entry which is preliminary data.</text>
</comment>
<keyword evidence="3 8" id="KW-0812">Transmembrane</keyword>
<gene>
    <name evidence="9" type="ORF">DYU11_23875</name>
</gene>
<dbReference type="OrthoDB" id="110585at2"/>
<proteinExistence type="predicted"/>
<evidence type="ECO:0000256" key="5">
    <source>
        <dbReference type="ARBA" id="ARBA00022840"/>
    </source>
</evidence>
<feature type="transmembrane region" description="Helical" evidence="8">
    <location>
        <begin position="6"/>
        <end position="27"/>
    </location>
</feature>
<dbReference type="GO" id="GO:0022857">
    <property type="term" value="F:transmembrane transporter activity"/>
    <property type="evidence" value="ECO:0007669"/>
    <property type="project" value="InterPro"/>
</dbReference>
<keyword evidence="4" id="KW-0547">Nucleotide-binding</keyword>
<keyword evidence="10" id="KW-1185">Reference proteome</keyword>
<dbReference type="InterPro" id="IPR030189">
    <property type="entry name" value="UPS_plant"/>
</dbReference>
<feature type="transmembrane region" description="Helical" evidence="8">
    <location>
        <begin position="283"/>
        <end position="304"/>
    </location>
</feature>
<dbReference type="InterPro" id="IPR009834">
    <property type="entry name" value="Ureide_permease"/>
</dbReference>
<keyword evidence="7 8" id="KW-0472">Membrane</keyword>
<dbReference type="Proteomes" id="UP000283523">
    <property type="component" value="Unassembled WGS sequence"/>
</dbReference>
<evidence type="ECO:0000256" key="3">
    <source>
        <dbReference type="ARBA" id="ARBA00022692"/>
    </source>
</evidence>
<keyword evidence="5" id="KW-0067">ATP-binding</keyword>
<dbReference type="RefSeq" id="WP_119670243.1">
    <property type="nucleotide sequence ID" value="NZ_QXED01000007.1"/>
</dbReference>
<comment type="subcellular location">
    <subcellularLocation>
        <location evidence="1">Membrane</location>
        <topology evidence="1">Multi-pass membrane protein</topology>
    </subcellularLocation>
</comment>
<dbReference type="AlphaFoldDB" id="A0A418M2P7"/>
<dbReference type="Pfam" id="PF07168">
    <property type="entry name" value="Ureide_permease"/>
    <property type="match status" value="2"/>
</dbReference>
<evidence type="ECO:0000256" key="2">
    <source>
        <dbReference type="ARBA" id="ARBA00022448"/>
    </source>
</evidence>
<dbReference type="EMBL" id="QXED01000007">
    <property type="protein sequence ID" value="RIV19958.1"/>
    <property type="molecule type" value="Genomic_DNA"/>
</dbReference>
<keyword evidence="6 8" id="KW-1133">Transmembrane helix</keyword>
<accession>A0A418M2P7</accession>
<protein>
    <submittedName>
        <fullName evidence="9">Multidrug DMT transporter permease</fullName>
    </submittedName>
</protein>
<feature type="transmembrane region" description="Helical" evidence="8">
    <location>
        <begin position="214"/>
        <end position="235"/>
    </location>
</feature>
<feature type="transmembrane region" description="Helical" evidence="8">
    <location>
        <begin position="176"/>
        <end position="194"/>
    </location>
</feature>
<keyword evidence="2" id="KW-0813">Transport</keyword>
<evidence type="ECO:0000256" key="6">
    <source>
        <dbReference type="ARBA" id="ARBA00022989"/>
    </source>
</evidence>
<organism evidence="9 10">
    <name type="scientific">Fibrisoma montanum</name>
    <dbReference type="NCBI Taxonomy" id="2305895"/>
    <lineage>
        <taxon>Bacteria</taxon>
        <taxon>Pseudomonadati</taxon>
        <taxon>Bacteroidota</taxon>
        <taxon>Cytophagia</taxon>
        <taxon>Cytophagales</taxon>
        <taxon>Spirosomataceae</taxon>
        <taxon>Fibrisoma</taxon>
    </lineage>
</organism>
<evidence type="ECO:0000313" key="10">
    <source>
        <dbReference type="Proteomes" id="UP000283523"/>
    </source>
</evidence>
<dbReference type="GO" id="GO:0005524">
    <property type="term" value="F:ATP binding"/>
    <property type="evidence" value="ECO:0007669"/>
    <property type="project" value="UniProtKB-KW"/>
</dbReference>
<evidence type="ECO:0000256" key="8">
    <source>
        <dbReference type="SAM" id="Phobius"/>
    </source>
</evidence>
<evidence type="ECO:0000256" key="7">
    <source>
        <dbReference type="ARBA" id="ARBA00023136"/>
    </source>
</evidence>
<feature type="transmembrane region" description="Helical" evidence="8">
    <location>
        <begin position="39"/>
        <end position="63"/>
    </location>
</feature>
<sequence length="336" mass="35467">MFIIESYGTAVLFCVVTMLCWGSWANTQKLSAGNWRFELFYWDYVLGIVGLALLLALTLGSIGDSGRSFWVDVQQADTANIGSAIWGGVLFNAANILLVAAIAIAGMSVAFPVGIGLALVIGVVVNYLNAPVGSAGLLFGGMALIVVAILLNAVAYRRTATADRETTGAGVSTKGLLLSVVAGCLMGLFYGYVAQAMFPNFDQPEPGKLSPYTAVVFFALGILASNFLFNTLLMYRPFVGTPVSYADYFRGSGRNHLTGVLGGMIWCLGMSFSILASDKAGPAISYGLGQGATVVAALWGIYVWREFRTAPKGVNGLLNGMLLCYIVGLGLLIVAR</sequence>
<feature type="transmembrane region" description="Helical" evidence="8">
    <location>
        <begin position="134"/>
        <end position="155"/>
    </location>
</feature>
<feature type="transmembrane region" description="Helical" evidence="8">
    <location>
        <begin position="83"/>
        <end position="102"/>
    </location>
</feature>
<feature type="transmembrane region" description="Helical" evidence="8">
    <location>
        <begin position="109"/>
        <end position="128"/>
    </location>
</feature>
<evidence type="ECO:0000313" key="9">
    <source>
        <dbReference type="EMBL" id="RIV19958.1"/>
    </source>
</evidence>
<feature type="transmembrane region" description="Helical" evidence="8">
    <location>
        <begin position="256"/>
        <end position="277"/>
    </location>
</feature>
<feature type="transmembrane region" description="Helical" evidence="8">
    <location>
        <begin position="316"/>
        <end position="335"/>
    </location>
</feature>
<evidence type="ECO:0000256" key="4">
    <source>
        <dbReference type="ARBA" id="ARBA00022741"/>
    </source>
</evidence>
<dbReference type="GO" id="GO:0016020">
    <property type="term" value="C:membrane"/>
    <property type="evidence" value="ECO:0007669"/>
    <property type="project" value="UniProtKB-SubCell"/>
</dbReference>
<reference evidence="9 10" key="1">
    <citation type="submission" date="2018-08" db="EMBL/GenBank/DDBJ databases">
        <title>Fibrisoma montanum sp. nov., isolated from Danxia mountain soil.</title>
        <authorList>
            <person name="Huang Y."/>
        </authorList>
    </citation>
    <scope>NUCLEOTIDE SEQUENCE [LARGE SCALE GENOMIC DNA]</scope>
    <source>
        <strain evidence="9 10">HYT19</strain>
    </source>
</reference>
<dbReference type="PANTHER" id="PTHR31081">
    <property type="entry name" value="UREIDE PERMEASE 1-RELATED-RELATED"/>
    <property type="match status" value="1"/>
</dbReference>
<evidence type="ECO:0000256" key="1">
    <source>
        <dbReference type="ARBA" id="ARBA00004141"/>
    </source>
</evidence>